<gene>
    <name evidence="3" type="ORF">F8D48_00470</name>
</gene>
<evidence type="ECO:0000256" key="1">
    <source>
        <dbReference type="SAM" id="MobiDB-lite"/>
    </source>
</evidence>
<evidence type="ECO:0000256" key="2">
    <source>
        <dbReference type="SAM" id="SignalP"/>
    </source>
</evidence>
<organism evidence="3 4">
    <name type="scientific">Adlercreutzia muris</name>
    <dbReference type="NCBI Taxonomy" id="1796610"/>
    <lineage>
        <taxon>Bacteria</taxon>
        <taxon>Bacillati</taxon>
        <taxon>Actinomycetota</taxon>
        <taxon>Coriobacteriia</taxon>
        <taxon>Eggerthellales</taxon>
        <taxon>Eggerthellaceae</taxon>
        <taxon>Adlercreutzia</taxon>
    </lineage>
</organism>
<dbReference type="EMBL" id="WAJS01000001">
    <property type="protein sequence ID" value="KAB1651541.1"/>
    <property type="molecule type" value="Genomic_DNA"/>
</dbReference>
<dbReference type="RefSeq" id="WP_151429512.1">
    <property type="nucleotide sequence ID" value="NZ_JANJZI010000004.1"/>
</dbReference>
<evidence type="ECO:0000313" key="4">
    <source>
        <dbReference type="Proteomes" id="UP000479639"/>
    </source>
</evidence>
<dbReference type="AlphaFoldDB" id="A0A7C8FY42"/>
<accession>A0A7C8FY42</accession>
<feature type="signal peptide" evidence="2">
    <location>
        <begin position="1"/>
        <end position="32"/>
    </location>
</feature>
<protein>
    <submittedName>
        <fullName evidence="3">Uncharacterized protein</fullName>
    </submittedName>
</protein>
<sequence>MKENVPQKKLFRCILAVTLAAGLTLPSVGAFAYGSPEETSSDSLTVNDRPLDAGETGTGEALPPESDEHADTSAGGDGVAPDSSAPGDGSENATGGGRF</sequence>
<dbReference type="Proteomes" id="UP000479639">
    <property type="component" value="Unassembled WGS sequence"/>
</dbReference>
<feature type="compositionally biased region" description="Polar residues" evidence="1">
    <location>
        <begin position="37"/>
        <end position="46"/>
    </location>
</feature>
<feature type="chain" id="PRO_5028825350" evidence="2">
    <location>
        <begin position="33"/>
        <end position="99"/>
    </location>
</feature>
<evidence type="ECO:0000313" key="3">
    <source>
        <dbReference type="EMBL" id="KAB1651541.1"/>
    </source>
</evidence>
<proteinExistence type="predicted"/>
<keyword evidence="2" id="KW-0732">Signal</keyword>
<name>A0A7C8FY42_9ACTN</name>
<keyword evidence="4" id="KW-1185">Reference proteome</keyword>
<feature type="region of interest" description="Disordered" evidence="1">
    <location>
        <begin position="30"/>
        <end position="99"/>
    </location>
</feature>
<comment type="caution">
    <text evidence="3">The sequence shown here is derived from an EMBL/GenBank/DDBJ whole genome shotgun (WGS) entry which is preliminary data.</text>
</comment>
<reference evidence="3 4" key="1">
    <citation type="submission" date="2019-09" db="EMBL/GenBank/DDBJ databases">
        <title>Whole genome shotgun sequencing (WGS) of Ellagibacter isourolithinifaciens DSM 104140(T) and Adlercreutzia muris DSM 29508(T).</title>
        <authorList>
            <person name="Stoll D.A."/>
            <person name="Danylec N."/>
            <person name="Huch M."/>
        </authorList>
    </citation>
    <scope>NUCLEOTIDE SEQUENCE [LARGE SCALE GENOMIC DNA]</scope>
    <source>
        <strain evidence="3 4">DSM 29508</strain>
    </source>
</reference>